<name>A0ABC9CJX6_9POAL</name>
<protein>
    <submittedName>
        <fullName evidence="2">Uncharacterized protein</fullName>
    </submittedName>
</protein>
<organism evidence="2 3">
    <name type="scientific">Urochloa decumbens</name>
    <dbReference type="NCBI Taxonomy" id="240449"/>
    <lineage>
        <taxon>Eukaryota</taxon>
        <taxon>Viridiplantae</taxon>
        <taxon>Streptophyta</taxon>
        <taxon>Embryophyta</taxon>
        <taxon>Tracheophyta</taxon>
        <taxon>Spermatophyta</taxon>
        <taxon>Magnoliopsida</taxon>
        <taxon>Liliopsida</taxon>
        <taxon>Poales</taxon>
        <taxon>Poaceae</taxon>
        <taxon>PACMAD clade</taxon>
        <taxon>Panicoideae</taxon>
        <taxon>Panicodae</taxon>
        <taxon>Paniceae</taxon>
        <taxon>Melinidinae</taxon>
        <taxon>Urochloa</taxon>
    </lineage>
</organism>
<dbReference type="Proteomes" id="UP001497457">
    <property type="component" value="Chromosome 3rd"/>
</dbReference>
<gene>
    <name evidence="2" type="ORF">URODEC1_LOCUS75801</name>
</gene>
<dbReference type="EMBL" id="OZ075113">
    <property type="protein sequence ID" value="CAL5021153.1"/>
    <property type="molecule type" value="Genomic_DNA"/>
</dbReference>
<dbReference type="AlphaFoldDB" id="A0ABC9CJX6"/>
<feature type="compositionally biased region" description="Low complexity" evidence="1">
    <location>
        <begin position="116"/>
        <end position="127"/>
    </location>
</feature>
<feature type="region of interest" description="Disordered" evidence="1">
    <location>
        <begin position="143"/>
        <end position="178"/>
    </location>
</feature>
<sequence>MRWSNESLEKKTKEMWSGVFTRLKATLPGGNVPLGNVATEEDDNTTAELEQALRSMELQATVGEPFVGPLPESPIFRGGHSVAQQVHDEITPTATLWSMELQAAAGEPSVDPLPVTPTAATASTGPPRAGIASLFTTPTAAVLHHQQPPAPPRHASDPSPAPRRRKRRTFDMSKVRRSARLANAPQMDAMRKAQRNLCRKLGLLPDELAPVERALQEYLASFTGPLPEEIIAALTTIFNLDDVDTEDMDVALAELVGDGIGELEEAGAIAAA</sequence>
<evidence type="ECO:0000313" key="2">
    <source>
        <dbReference type="EMBL" id="CAL5021153.1"/>
    </source>
</evidence>
<feature type="region of interest" description="Disordered" evidence="1">
    <location>
        <begin position="107"/>
        <end position="127"/>
    </location>
</feature>
<evidence type="ECO:0000313" key="3">
    <source>
        <dbReference type="Proteomes" id="UP001497457"/>
    </source>
</evidence>
<evidence type="ECO:0000256" key="1">
    <source>
        <dbReference type="SAM" id="MobiDB-lite"/>
    </source>
</evidence>
<proteinExistence type="predicted"/>
<accession>A0ABC9CJX6</accession>
<reference evidence="2" key="1">
    <citation type="submission" date="2024-10" db="EMBL/GenBank/DDBJ databases">
        <authorList>
            <person name="Ryan C."/>
        </authorList>
    </citation>
    <scope>NUCLEOTIDE SEQUENCE [LARGE SCALE GENOMIC DNA]</scope>
</reference>
<keyword evidence="3" id="KW-1185">Reference proteome</keyword>